<sequence>MIDYIVGILLLGLIAFSLWVTEPNNTFLDNLRGKKRK</sequence>
<proteinExistence type="predicted"/>
<reference evidence="1" key="1">
    <citation type="submission" date="2018-05" db="EMBL/GenBank/DDBJ databases">
        <authorList>
            <person name="Lanie J.A."/>
            <person name="Ng W.-L."/>
            <person name="Kazmierczak K.M."/>
            <person name="Andrzejewski T.M."/>
            <person name="Davidsen T.M."/>
            <person name="Wayne K.J."/>
            <person name="Tettelin H."/>
            <person name="Glass J.I."/>
            <person name="Rusch D."/>
            <person name="Podicherti R."/>
            <person name="Tsui H.-C.T."/>
            <person name="Winkler M.E."/>
        </authorList>
    </citation>
    <scope>NUCLEOTIDE SEQUENCE</scope>
</reference>
<protein>
    <submittedName>
        <fullName evidence="1">Uncharacterized protein</fullName>
    </submittedName>
</protein>
<organism evidence="1">
    <name type="scientific">marine metagenome</name>
    <dbReference type="NCBI Taxonomy" id="408172"/>
    <lineage>
        <taxon>unclassified sequences</taxon>
        <taxon>metagenomes</taxon>
        <taxon>ecological metagenomes</taxon>
    </lineage>
</organism>
<dbReference type="EMBL" id="UINC01160918">
    <property type="protein sequence ID" value="SVD59822.1"/>
    <property type="molecule type" value="Genomic_DNA"/>
</dbReference>
<evidence type="ECO:0000313" key="1">
    <source>
        <dbReference type="EMBL" id="SVD59822.1"/>
    </source>
</evidence>
<gene>
    <name evidence="1" type="ORF">METZ01_LOCUS412676</name>
</gene>
<accession>A0A382WM03</accession>
<name>A0A382WM03_9ZZZZ</name>
<dbReference type="AlphaFoldDB" id="A0A382WM03"/>